<dbReference type="PRINTS" id="PR00111">
    <property type="entry name" value="ABHYDROLASE"/>
</dbReference>
<keyword evidence="3" id="KW-1185">Reference proteome</keyword>
<dbReference type="Gene3D" id="3.40.50.1820">
    <property type="entry name" value="alpha/beta hydrolase"/>
    <property type="match status" value="1"/>
</dbReference>
<dbReference type="InterPro" id="IPR029058">
    <property type="entry name" value="AB_hydrolase_fold"/>
</dbReference>
<dbReference type="InterPro" id="IPR000073">
    <property type="entry name" value="AB_hydrolase_1"/>
</dbReference>
<dbReference type="EMBL" id="JACCBM010000001">
    <property type="protein sequence ID" value="NYD70077.1"/>
    <property type="molecule type" value="Genomic_DNA"/>
</dbReference>
<name>A0A852SMN6_9MICO</name>
<dbReference type="Pfam" id="PF00561">
    <property type="entry name" value="Abhydrolase_1"/>
    <property type="match status" value="1"/>
</dbReference>
<dbReference type="AlphaFoldDB" id="A0A852SMN6"/>
<sequence length="297" mass="31035">MSQGLRRRIALRDGRGLAYRVYGDPHGSLVLSCHGGLMSGLDAATGDAVARSLGIALVSPDRPGIGGSSRSPGRTPLAWARQDVAALLEHLASPAGGSLDTDRFAVTGWSEGGQYALAVARAFPDRVSAVAVVAGALPLADPAVFAELNRTDKRVAGLSLRAPLLAAVGFAATRRIARAFPRLTAEASGAALDASDTRLLARHSSWFARCVAEGVADPLGAVDSYRAFVGPWGFSPAEVPVPVVVHQGSADRLIPAAWASRLVDELPDARLRRYPSEGHFIVLSRRADVLASLVTPV</sequence>
<evidence type="ECO:0000313" key="3">
    <source>
        <dbReference type="Proteomes" id="UP000549913"/>
    </source>
</evidence>
<proteinExistence type="predicted"/>
<protein>
    <submittedName>
        <fullName evidence="2">Pimeloyl-ACP methyl ester carboxylesterase</fullName>
    </submittedName>
</protein>
<feature type="domain" description="AB hydrolase-1" evidence="1">
    <location>
        <begin position="29"/>
        <end position="283"/>
    </location>
</feature>
<dbReference type="RefSeq" id="WP_179547285.1">
    <property type="nucleotide sequence ID" value="NZ_BSEW01000001.1"/>
</dbReference>
<reference evidence="2 3" key="1">
    <citation type="submission" date="2020-07" db="EMBL/GenBank/DDBJ databases">
        <title>Sequencing the genomes of 1000 actinobacteria strains.</title>
        <authorList>
            <person name="Klenk H.-P."/>
        </authorList>
    </citation>
    <scope>NUCLEOTIDE SEQUENCE [LARGE SCALE GENOMIC DNA]</scope>
    <source>
        <strain evidence="2 3">DSM 26474</strain>
    </source>
</reference>
<accession>A0A852SMN6</accession>
<dbReference type="PANTHER" id="PTHR45763:SF46">
    <property type="entry name" value="AB HYDROLASE-1 DOMAIN-CONTAINING PROTEIN"/>
    <property type="match status" value="1"/>
</dbReference>
<dbReference type="Proteomes" id="UP000549913">
    <property type="component" value="Unassembled WGS sequence"/>
</dbReference>
<evidence type="ECO:0000259" key="1">
    <source>
        <dbReference type="Pfam" id="PF00561"/>
    </source>
</evidence>
<evidence type="ECO:0000313" key="2">
    <source>
        <dbReference type="EMBL" id="NYD70077.1"/>
    </source>
</evidence>
<organism evidence="2 3">
    <name type="scientific">Herbiconiux flava</name>
    <dbReference type="NCBI Taxonomy" id="881268"/>
    <lineage>
        <taxon>Bacteria</taxon>
        <taxon>Bacillati</taxon>
        <taxon>Actinomycetota</taxon>
        <taxon>Actinomycetes</taxon>
        <taxon>Micrococcales</taxon>
        <taxon>Microbacteriaceae</taxon>
        <taxon>Herbiconiux</taxon>
    </lineage>
</organism>
<gene>
    <name evidence="2" type="ORF">BJ984_001235</name>
</gene>
<dbReference type="GO" id="GO:0003824">
    <property type="term" value="F:catalytic activity"/>
    <property type="evidence" value="ECO:0007669"/>
    <property type="project" value="UniProtKB-ARBA"/>
</dbReference>
<comment type="caution">
    <text evidence="2">The sequence shown here is derived from an EMBL/GenBank/DDBJ whole genome shotgun (WGS) entry which is preliminary data.</text>
</comment>
<dbReference type="PANTHER" id="PTHR45763">
    <property type="entry name" value="HYDROLASE, ALPHA/BETA FOLD FAMILY PROTEIN, EXPRESSED-RELATED"/>
    <property type="match status" value="1"/>
</dbReference>
<dbReference type="SUPFAM" id="SSF53474">
    <property type="entry name" value="alpha/beta-Hydrolases"/>
    <property type="match status" value="1"/>
</dbReference>